<sequence length="574" mass="63017">MSLNPPRIYFPDELPSPTGIPIRAPPQGPKFAELDEVFNRVPYPRLSSQGSGCGGYNETQDESRSQEALQVLEAHITARTPYVELASSRLQAACGIRNDSIFDLPELSKQNLSPSMQALCKSPVEGSAGSKTGSGGTRAKSFARGPKKDPGIRFVPKSPVGLHAVDPKTGKGLREFLLQKGKECGMRKQECSSITFHDFTPDMRTGNHQNVLLGHYGVENCERVDVYEVDLPAIVRSARGEEILSTETWLWILISRPLVSYDPRDTSTFVAPKGSSRTSPAGDMFYTPRSYMTSPQKEPIRPTPPNFPHATPLSWVVFAAPKAHVTTYPSTIAKQDGTITHKVYPLATPSRKVVKRTDYDFSFSGIPLFEFSSAEFVASSTARTEFLSIEQMGAWYESDDYAAYTEDEYKRMFSLWEDGEWGVNAGKPQAQSFDPDGRPTGPMPSPNRGVWWKIFFERMSKDVERWKKIRTAMGRGKCRVVVKWNEYPNDEALDTGEAGGEKHSGAKKGPGKRLTRSESRRRSGLAAEVPVGLGIGGAVGVGALGESSKSRAAGNLGLAGIVGAEKEKAKVRKR</sequence>
<evidence type="ECO:0000313" key="2">
    <source>
        <dbReference type="EMBL" id="KAG0652495.1"/>
    </source>
</evidence>
<comment type="caution">
    <text evidence="2">The sequence shown here is derived from an EMBL/GenBank/DDBJ whole genome shotgun (WGS) entry which is preliminary data.</text>
</comment>
<dbReference type="AlphaFoldDB" id="A0A9P6VRW0"/>
<evidence type="ECO:0000313" key="3">
    <source>
        <dbReference type="Proteomes" id="UP000785200"/>
    </source>
</evidence>
<dbReference type="OrthoDB" id="3564670at2759"/>
<evidence type="ECO:0000256" key="1">
    <source>
        <dbReference type="SAM" id="MobiDB-lite"/>
    </source>
</evidence>
<feature type="region of interest" description="Disordered" evidence="1">
    <location>
        <begin position="121"/>
        <end position="150"/>
    </location>
</feature>
<name>A0A9P6VRW0_9HELO</name>
<keyword evidence="3" id="KW-1185">Reference proteome</keyword>
<feature type="region of interest" description="Disordered" evidence="1">
    <location>
        <begin position="1"/>
        <end position="21"/>
    </location>
</feature>
<accession>A0A9P6VRW0</accession>
<dbReference type="EMBL" id="VNKQ01000002">
    <property type="protein sequence ID" value="KAG0652495.1"/>
    <property type="molecule type" value="Genomic_DNA"/>
</dbReference>
<feature type="compositionally biased region" description="Basic residues" evidence="1">
    <location>
        <begin position="505"/>
        <end position="514"/>
    </location>
</feature>
<dbReference type="Proteomes" id="UP000785200">
    <property type="component" value="Unassembled WGS sequence"/>
</dbReference>
<feature type="region of interest" description="Disordered" evidence="1">
    <location>
        <begin position="491"/>
        <end position="525"/>
    </location>
</feature>
<gene>
    <name evidence="2" type="ORF">D0Z07_0654</name>
</gene>
<organism evidence="2 3">
    <name type="scientific">Hyphodiscus hymeniophilus</name>
    <dbReference type="NCBI Taxonomy" id="353542"/>
    <lineage>
        <taxon>Eukaryota</taxon>
        <taxon>Fungi</taxon>
        <taxon>Dikarya</taxon>
        <taxon>Ascomycota</taxon>
        <taxon>Pezizomycotina</taxon>
        <taxon>Leotiomycetes</taxon>
        <taxon>Helotiales</taxon>
        <taxon>Hyphodiscaceae</taxon>
        <taxon>Hyphodiscus</taxon>
    </lineage>
</organism>
<protein>
    <submittedName>
        <fullName evidence="2">Uncharacterized protein</fullName>
    </submittedName>
</protein>
<proteinExistence type="predicted"/>
<reference evidence="2" key="1">
    <citation type="submission" date="2019-07" db="EMBL/GenBank/DDBJ databases">
        <title>Hyphodiscus hymeniophilus genome sequencing and assembly.</title>
        <authorList>
            <person name="Kramer G."/>
            <person name="Nodwell J."/>
        </authorList>
    </citation>
    <scope>NUCLEOTIDE SEQUENCE</scope>
    <source>
        <strain evidence="2">ATCC 34498</strain>
    </source>
</reference>